<keyword evidence="9" id="KW-1185">Reference proteome</keyword>
<evidence type="ECO:0000313" key="8">
    <source>
        <dbReference type="EMBL" id="MCG2587481.1"/>
    </source>
</evidence>
<comment type="similarity">
    <text evidence="2">Belongs to the Gfo/Idh/MocA family. Glycosyl hydrolase 109 subfamily.</text>
</comment>
<reference evidence="8" key="2">
    <citation type="submission" date="2024-05" db="EMBL/GenBank/DDBJ databases">
        <title>Rhodohalobacter halophilus gen. nov., sp. nov., a moderately halophilic member of the family Balneolaceae.</title>
        <authorList>
            <person name="Xia J."/>
        </authorList>
    </citation>
    <scope>NUCLEOTIDE SEQUENCE</scope>
    <source>
        <strain evidence="8">WB101</strain>
    </source>
</reference>
<protein>
    <submittedName>
        <fullName evidence="8">Gfo/Idh/MocA family oxidoreductase</fullName>
    </submittedName>
</protein>
<proteinExistence type="inferred from homology"/>
<dbReference type="InterPro" id="IPR050463">
    <property type="entry name" value="Gfo/Idh/MocA_oxidrdct_glycsds"/>
</dbReference>
<name>A0ABS9K9E3_9BACT</name>
<keyword evidence="5" id="KW-0326">Glycosidase</keyword>
<keyword evidence="4" id="KW-0520">NAD</keyword>
<evidence type="ECO:0000256" key="5">
    <source>
        <dbReference type="ARBA" id="ARBA00023295"/>
    </source>
</evidence>
<evidence type="ECO:0000256" key="3">
    <source>
        <dbReference type="ARBA" id="ARBA00022801"/>
    </source>
</evidence>
<evidence type="ECO:0000256" key="1">
    <source>
        <dbReference type="ARBA" id="ARBA00001911"/>
    </source>
</evidence>
<dbReference type="PANTHER" id="PTHR43818:SF1">
    <property type="entry name" value="GLYCOSYL HYDROLASE FAMILY 109 PROTEIN"/>
    <property type="match status" value="1"/>
</dbReference>
<dbReference type="Proteomes" id="UP001165366">
    <property type="component" value="Unassembled WGS sequence"/>
</dbReference>
<dbReference type="Pfam" id="PF21252">
    <property type="entry name" value="Glyco_hydro_109_C"/>
    <property type="match status" value="1"/>
</dbReference>
<dbReference type="InterPro" id="IPR036291">
    <property type="entry name" value="NAD(P)-bd_dom_sf"/>
</dbReference>
<evidence type="ECO:0000256" key="2">
    <source>
        <dbReference type="ARBA" id="ARBA00009329"/>
    </source>
</evidence>
<comment type="cofactor">
    <cofactor evidence="1">
        <name>NAD(+)</name>
        <dbReference type="ChEBI" id="CHEBI:57540"/>
    </cofactor>
</comment>
<dbReference type="InterPro" id="IPR049303">
    <property type="entry name" value="Glyco_hydro_109_C"/>
</dbReference>
<reference evidence="8" key="1">
    <citation type="submission" date="2022-01" db="EMBL/GenBank/DDBJ databases">
        <authorList>
            <person name="Wang Y."/>
        </authorList>
    </citation>
    <scope>NUCLEOTIDE SEQUENCE</scope>
    <source>
        <strain evidence="8">WB101</strain>
    </source>
</reference>
<dbReference type="SUPFAM" id="SSF51735">
    <property type="entry name" value="NAD(P)-binding Rossmann-fold domains"/>
    <property type="match status" value="1"/>
</dbReference>
<dbReference type="InterPro" id="IPR000683">
    <property type="entry name" value="Gfo/Idh/MocA-like_OxRdtase_N"/>
</dbReference>
<dbReference type="RefSeq" id="WP_237852325.1">
    <property type="nucleotide sequence ID" value="NZ_JAKLWS010000002.1"/>
</dbReference>
<dbReference type="PROSITE" id="PS51318">
    <property type="entry name" value="TAT"/>
    <property type="match status" value="1"/>
</dbReference>
<gene>
    <name evidence="8" type="ORF">L6773_02805</name>
</gene>
<dbReference type="EMBL" id="JAKLWS010000002">
    <property type="protein sequence ID" value="MCG2587481.1"/>
    <property type="molecule type" value="Genomic_DNA"/>
</dbReference>
<sequence>MNSSRRDFLKKAGLGSLGVVGYGLLAGCNSPEDAESTLQNIHEQANRQYSQQFNMHGFAAPPLERIRVGAVGLGSRGTGNMRRFARMEGVEIRALCDLVPEHAERAASSISEYPYKPELYSGSEDAWKDLCERDDLDLVIIGTPWRLHTPISIYAMENGKHAASEVPISVTVEESWQLIETAERTQKHCMMLSNPNYGDFQMMTLAMAREGFLGEIIHGEGAYIHDLMRSHLFTTDAYHNLWRLKENASRNGNLYPTHGLGTICQVMDINNGDKMDFLVSVSTKDFMMSETAQEMAEENPVFEPFVDADFRGNMNTSIIRTEQGRTIVLQHDVTSPRPGVRYDLISGTKGIAQARPERFAYDHDGWVPDEEYRELQERFRPEISKRVGEIAKEMGGHGGIDTLMTWRLVDCLRNGISLDMSIYDGVLWSVIAPLSEWSVAHNGMPIKVPDFTAGSWQTNEPLMDIELELGGNTQIL</sequence>
<dbReference type="PANTHER" id="PTHR43818">
    <property type="entry name" value="BCDNA.GH03377"/>
    <property type="match status" value="1"/>
</dbReference>
<evidence type="ECO:0000259" key="7">
    <source>
        <dbReference type="Pfam" id="PF21252"/>
    </source>
</evidence>
<accession>A0ABS9K9E3</accession>
<feature type="domain" description="Glycosyl hydrolase 109 C-terminal" evidence="7">
    <location>
        <begin position="202"/>
        <end position="356"/>
    </location>
</feature>
<dbReference type="PROSITE" id="PS51257">
    <property type="entry name" value="PROKAR_LIPOPROTEIN"/>
    <property type="match status" value="1"/>
</dbReference>
<dbReference type="Gene3D" id="3.40.50.720">
    <property type="entry name" value="NAD(P)-binding Rossmann-like Domain"/>
    <property type="match status" value="1"/>
</dbReference>
<dbReference type="Pfam" id="PF01408">
    <property type="entry name" value="GFO_IDH_MocA"/>
    <property type="match status" value="1"/>
</dbReference>
<comment type="caution">
    <text evidence="8">The sequence shown here is derived from an EMBL/GenBank/DDBJ whole genome shotgun (WGS) entry which is preliminary data.</text>
</comment>
<evidence type="ECO:0000313" key="9">
    <source>
        <dbReference type="Proteomes" id="UP001165366"/>
    </source>
</evidence>
<dbReference type="Gene3D" id="3.30.360.10">
    <property type="entry name" value="Dihydrodipicolinate Reductase, domain 2"/>
    <property type="match status" value="1"/>
</dbReference>
<evidence type="ECO:0000259" key="6">
    <source>
        <dbReference type="Pfam" id="PF01408"/>
    </source>
</evidence>
<feature type="domain" description="Gfo/Idh/MocA-like oxidoreductase N-terminal" evidence="6">
    <location>
        <begin position="66"/>
        <end position="191"/>
    </location>
</feature>
<keyword evidence="3" id="KW-0378">Hydrolase</keyword>
<dbReference type="InterPro" id="IPR006311">
    <property type="entry name" value="TAT_signal"/>
</dbReference>
<organism evidence="8 9">
    <name type="scientific">Rhodohalobacter sulfatireducens</name>
    <dbReference type="NCBI Taxonomy" id="2911366"/>
    <lineage>
        <taxon>Bacteria</taxon>
        <taxon>Pseudomonadati</taxon>
        <taxon>Balneolota</taxon>
        <taxon>Balneolia</taxon>
        <taxon>Balneolales</taxon>
        <taxon>Balneolaceae</taxon>
        <taxon>Rhodohalobacter</taxon>
    </lineage>
</organism>
<evidence type="ECO:0000256" key="4">
    <source>
        <dbReference type="ARBA" id="ARBA00023027"/>
    </source>
</evidence>